<evidence type="ECO:0000256" key="1">
    <source>
        <dbReference type="ARBA" id="ARBA00001946"/>
    </source>
</evidence>
<gene>
    <name evidence="13" type="ORF">KSU1_D0876</name>
</gene>
<dbReference type="STRING" id="247490.KSU1_D0876"/>
<dbReference type="GO" id="GO:0016740">
    <property type="term" value="F:transferase activity"/>
    <property type="evidence" value="ECO:0007669"/>
    <property type="project" value="UniProtKB-KW"/>
</dbReference>
<dbReference type="GO" id="GO:0016020">
    <property type="term" value="C:membrane"/>
    <property type="evidence" value="ECO:0007669"/>
    <property type="project" value="InterPro"/>
</dbReference>
<dbReference type="SUPFAM" id="SSF143631">
    <property type="entry name" value="ApbE-like"/>
    <property type="match status" value="1"/>
</dbReference>
<keyword evidence="7" id="KW-0274">FAD</keyword>
<keyword evidence="5" id="KW-0808">Transferase</keyword>
<dbReference type="PANTHER" id="PTHR30040">
    <property type="entry name" value="THIAMINE BIOSYNTHESIS LIPOPROTEIN APBE"/>
    <property type="match status" value="1"/>
</dbReference>
<protein>
    <recommendedName>
        <fullName evidence="3">FAD:protein FMN transferase</fullName>
        <ecNumber evidence="2">2.7.1.180</ecNumber>
    </recommendedName>
    <alternativeName>
        <fullName evidence="9">Flavin transferase</fullName>
    </alternativeName>
</protein>
<evidence type="ECO:0000256" key="11">
    <source>
        <dbReference type="SAM" id="MobiDB-lite"/>
    </source>
</evidence>
<dbReference type="Gene3D" id="3.10.520.10">
    <property type="entry name" value="ApbE-like domains"/>
    <property type="match status" value="1"/>
</dbReference>
<dbReference type="GO" id="GO:0046872">
    <property type="term" value="F:metal ion binding"/>
    <property type="evidence" value="ECO:0007669"/>
    <property type="project" value="UniProtKB-KW"/>
</dbReference>
<evidence type="ECO:0000256" key="8">
    <source>
        <dbReference type="ARBA" id="ARBA00022842"/>
    </source>
</evidence>
<evidence type="ECO:0000259" key="12">
    <source>
        <dbReference type="SMART" id="SM00900"/>
    </source>
</evidence>
<keyword evidence="13" id="KW-0449">Lipoprotein</keyword>
<dbReference type="GO" id="GO:0010181">
    <property type="term" value="F:FMN binding"/>
    <property type="evidence" value="ECO:0007669"/>
    <property type="project" value="InterPro"/>
</dbReference>
<proteinExistence type="predicted"/>
<evidence type="ECO:0000256" key="4">
    <source>
        <dbReference type="ARBA" id="ARBA00022630"/>
    </source>
</evidence>
<keyword evidence="6" id="KW-0479">Metal-binding</keyword>
<keyword evidence="14" id="KW-1185">Reference proteome</keyword>
<comment type="caution">
    <text evidence="13">The sequence shown here is derived from an EMBL/GenBank/DDBJ whole genome shotgun (WGS) entry which is preliminary data.</text>
</comment>
<dbReference type="AlphaFoldDB" id="I3IR40"/>
<dbReference type="OrthoDB" id="9778595at2"/>
<keyword evidence="4" id="KW-0285">Flavoprotein</keyword>
<evidence type="ECO:0000256" key="10">
    <source>
        <dbReference type="ARBA" id="ARBA00048540"/>
    </source>
</evidence>
<keyword evidence="8" id="KW-0460">Magnesium</keyword>
<evidence type="ECO:0000256" key="2">
    <source>
        <dbReference type="ARBA" id="ARBA00011955"/>
    </source>
</evidence>
<name>I3IR40_9BACT</name>
<dbReference type="InterPro" id="IPR003374">
    <property type="entry name" value="ApbE-like_sf"/>
</dbReference>
<dbReference type="PANTHER" id="PTHR30040:SF2">
    <property type="entry name" value="FAD:PROTEIN FMN TRANSFERASE"/>
    <property type="match status" value="1"/>
</dbReference>
<evidence type="ECO:0000256" key="6">
    <source>
        <dbReference type="ARBA" id="ARBA00022723"/>
    </source>
</evidence>
<accession>I3IR40</accession>
<comment type="cofactor">
    <cofactor evidence="1">
        <name>Mg(2+)</name>
        <dbReference type="ChEBI" id="CHEBI:18420"/>
    </cofactor>
</comment>
<evidence type="ECO:0000256" key="3">
    <source>
        <dbReference type="ARBA" id="ARBA00016337"/>
    </source>
</evidence>
<dbReference type="EC" id="2.7.1.180" evidence="2"/>
<dbReference type="InterPro" id="IPR007329">
    <property type="entry name" value="FMN-bd"/>
</dbReference>
<feature type="compositionally biased region" description="Basic and acidic residues" evidence="11">
    <location>
        <begin position="217"/>
        <end position="235"/>
    </location>
</feature>
<evidence type="ECO:0000256" key="9">
    <source>
        <dbReference type="ARBA" id="ARBA00031306"/>
    </source>
</evidence>
<comment type="catalytic activity">
    <reaction evidence="10">
        <text>L-threonyl-[protein] + FAD = FMN-L-threonyl-[protein] + AMP + H(+)</text>
        <dbReference type="Rhea" id="RHEA:36847"/>
        <dbReference type="Rhea" id="RHEA-COMP:11060"/>
        <dbReference type="Rhea" id="RHEA-COMP:11061"/>
        <dbReference type="ChEBI" id="CHEBI:15378"/>
        <dbReference type="ChEBI" id="CHEBI:30013"/>
        <dbReference type="ChEBI" id="CHEBI:57692"/>
        <dbReference type="ChEBI" id="CHEBI:74257"/>
        <dbReference type="ChEBI" id="CHEBI:456215"/>
        <dbReference type="EC" id="2.7.1.180"/>
    </reaction>
</comment>
<dbReference type="Pfam" id="PF04205">
    <property type="entry name" value="FMN_bind"/>
    <property type="match status" value="1"/>
</dbReference>
<evidence type="ECO:0000313" key="13">
    <source>
        <dbReference type="EMBL" id="GAB64185.1"/>
    </source>
</evidence>
<feature type="domain" description="FMN-binding" evidence="12">
    <location>
        <begin position="120"/>
        <end position="201"/>
    </location>
</feature>
<dbReference type="InterPro" id="IPR024932">
    <property type="entry name" value="ApbE"/>
</dbReference>
<feature type="region of interest" description="Disordered" evidence="11">
    <location>
        <begin position="217"/>
        <end position="269"/>
    </location>
</feature>
<evidence type="ECO:0000256" key="5">
    <source>
        <dbReference type="ARBA" id="ARBA00022679"/>
    </source>
</evidence>
<evidence type="ECO:0000313" key="14">
    <source>
        <dbReference type="Proteomes" id="UP000002985"/>
    </source>
</evidence>
<evidence type="ECO:0000256" key="7">
    <source>
        <dbReference type="ARBA" id="ARBA00022827"/>
    </source>
</evidence>
<dbReference type="Pfam" id="PF02424">
    <property type="entry name" value="ApbE"/>
    <property type="match status" value="1"/>
</dbReference>
<dbReference type="EMBL" id="BAFH01000004">
    <property type="protein sequence ID" value="GAB64185.1"/>
    <property type="molecule type" value="Genomic_DNA"/>
</dbReference>
<dbReference type="eggNOG" id="COG3901">
    <property type="taxonomic scope" value="Bacteria"/>
</dbReference>
<reference evidence="13 14" key="1">
    <citation type="journal article" date="2012" name="FEBS Lett.">
        <title>Anammox organism KSU-1 expresses a NirK-type copper-containing nitrite reductase instead of a NirS-type with cytochrome cd1.</title>
        <authorList>
            <person name="Hira D."/>
            <person name="Toh H."/>
            <person name="Migita C.T."/>
            <person name="Okubo H."/>
            <person name="Nishiyama T."/>
            <person name="Hattori M."/>
            <person name="Furukawa K."/>
            <person name="Fujii T."/>
        </authorList>
    </citation>
    <scope>NUCLEOTIDE SEQUENCE [LARGE SCALE GENOMIC DNA]</scope>
</reference>
<sequence length="607" mass="67568">MLDQSMKLIDKRIKRSVFIFLLLLLLPIVSLFFDVQKVHASTESEESFQLQTYLTEEQALTLVFSECDEIVTDEFIMTPEEKRGLEKQLARRLYEGGFKVYIGKSKGVIQGYAIITEEVGKFHPFTFIVGVKPDGKINNVAVLVYRESRGGDVARKRFLYQFIGKSIKNPIRLNKDIINITGATMSVQCMCAGVRKVLVVIHEYYLSGKRDASHIRPKEIGAVTSEKERSPEESSRSQQVKKKRNANEKKGQGLEKSTLAPDDGKDVSSGRKLLKQTRMIMGTFAEISVYSNDEKIAGKAIDAALDEMERMDRIMSNYKEDSELSLLNKKAAKSSVPCDKELLDVIKISQYYSELSEGAFDITVSPIVALWGFFDENRHIPSDKEIEDILPAVSYKNIVIDNKRAGSKDLCTISYKNNQTQIDLGGIGKGYAVDKAMEIMKKFDIDNACVNLGGNISVLGAPAGKNVWKVGVQHPRDSNEILGYLELTNEATATSGDYERFFEIQGKRYSHIIDPRTGKPVSGVMATTIVAPAGTEVDVLSTSVFVLGPEKGLKLIDKIPGVGALIMYEGKDGKIMVDMTMGFKEKFRKIKSEGEGNVRWHVVASGQ</sequence>
<organism evidence="13 14">
    <name type="scientific">Candidatus Jettenia caeni</name>
    <dbReference type="NCBI Taxonomy" id="247490"/>
    <lineage>
        <taxon>Bacteria</taxon>
        <taxon>Pseudomonadati</taxon>
        <taxon>Planctomycetota</taxon>
        <taxon>Candidatus Brocadiia</taxon>
        <taxon>Candidatus Brocadiales</taxon>
        <taxon>Candidatus Brocadiaceae</taxon>
        <taxon>Candidatus Jettenia</taxon>
    </lineage>
</organism>
<dbReference type="Proteomes" id="UP000002985">
    <property type="component" value="Unassembled WGS sequence"/>
</dbReference>
<dbReference type="SMART" id="SM00900">
    <property type="entry name" value="FMN_bind"/>
    <property type="match status" value="1"/>
</dbReference>
<dbReference type="eggNOG" id="COG1477">
    <property type="taxonomic scope" value="Bacteria"/>
</dbReference>